<feature type="region of interest" description="Disordered" evidence="1">
    <location>
        <begin position="286"/>
        <end position="411"/>
    </location>
</feature>
<feature type="compositionally biased region" description="Pro residues" evidence="1">
    <location>
        <begin position="179"/>
        <end position="189"/>
    </location>
</feature>
<feature type="compositionally biased region" description="Low complexity" evidence="1">
    <location>
        <begin position="314"/>
        <end position="355"/>
    </location>
</feature>
<evidence type="ECO:0008006" key="4">
    <source>
        <dbReference type="Google" id="ProtNLM"/>
    </source>
</evidence>
<feature type="compositionally biased region" description="Basic residues" evidence="1">
    <location>
        <begin position="110"/>
        <end position="120"/>
    </location>
</feature>
<evidence type="ECO:0000256" key="1">
    <source>
        <dbReference type="SAM" id="MobiDB-lite"/>
    </source>
</evidence>
<reference evidence="2 3" key="1">
    <citation type="submission" date="2022-06" db="EMBL/GenBank/DDBJ databases">
        <title>Sequencing the genomes of 1000 actinobacteria strains.</title>
        <authorList>
            <person name="Klenk H.-P."/>
        </authorList>
    </citation>
    <scope>NUCLEOTIDE SEQUENCE [LARGE SCALE GENOMIC DNA]</scope>
    <source>
        <strain evidence="2 3">DSM 41656</strain>
    </source>
</reference>
<evidence type="ECO:0000313" key="2">
    <source>
        <dbReference type="EMBL" id="MCP2311579.1"/>
    </source>
</evidence>
<feature type="compositionally biased region" description="Low complexity" evidence="1">
    <location>
        <begin position="29"/>
        <end position="44"/>
    </location>
</feature>
<feature type="region of interest" description="Disordered" evidence="1">
    <location>
        <begin position="1"/>
        <end position="195"/>
    </location>
</feature>
<sequence length="411" mass="42085">MGTTTATTCNSSRPMRSAADISIPLPGNLALRPAAPQAPRGQHATPPGTLMTSSNTPRSATGATPRRLDIPRPAAASTLKAPLADAMQTEPERLRTGSPAAAPVAGWRANRIRHRRRRRTTSLQFRQVGTLSCPADPLRRSSGHAARNDEISGTPPPRPSAPQNPGTGTAQVARHGKPSHPPPPWPPVPRIRTGAWSGSVGRVRRAAGTVRGRTPCTAANAASTRVGSGRVVRMPQPPAGSGKRLNGLPTRTGLARRGGPDQDQHRALTSGRLADRIGEDAVAGVGHVAGQHPPDPAVTPPAGWTSRGAGPTRGSACPGLAPAPPAGRALRSAAAPPARPPAGAARGPASRSSRPTEVAHCAGRLPGRRPGTVPSGPRVGSWSAPREPGSRPAAGDHCDPSPPSCSPSAWS</sequence>
<organism evidence="2 3">
    <name type="scientific">Kitasatospora paracochleata</name>
    <dbReference type="NCBI Taxonomy" id="58354"/>
    <lineage>
        <taxon>Bacteria</taxon>
        <taxon>Bacillati</taxon>
        <taxon>Actinomycetota</taxon>
        <taxon>Actinomycetes</taxon>
        <taxon>Kitasatosporales</taxon>
        <taxon>Streptomycetaceae</taxon>
        <taxon>Kitasatospora</taxon>
    </lineage>
</organism>
<accession>A0ABT1J340</accession>
<proteinExistence type="predicted"/>
<feature type="compositionally biased region" description="Polar residues" evidence="1">
    <location>
        <begin position="50"/>
        <end position="62"/>
    </location>
</feature>
<name>A0ABT1J340_9ACTN</name>
<dbReference type="EMBL" id="JAMZDX010000004">
    <property type="protein sequence ID" value="MCP2311579.1"/>
    <property type="molecule type" value="Genomic_DNA"/>
</dbReference>
<keyword evidence="3" id="KW-1185">Reference proteome</keyword>
<feature type="compositionally biased region" description="Polar residues" evidence="1">
    <location>
        <begin position="121"/>
        <end position="130"/>
    </location>
</feature>
<feature type="region of interest" description="Disordered" evidence="1">
    <location>
        <begin position="220"/>
        <end position="267"/>
    </location>
</feature>
<protein>
    <recommendedName>
        <fullName evidence="4">Basic proline-rich protein</fullName>
    </recommendedName>
</protein>
<feature type="compositionally biased region" description="Polar residues" evidence="1">
    <location>
        <begin position="1"/>
        <end position="14"/>
    </location>
</feature>
<evidence type="ECO:0000313" key="3">
    <source>
        <dbReference type="Proteomes" id="UP001206483"/>
    </source>
</evidence>
<gene>
    <name evidence="2" type="ORF">FHR36_004742</name>
</gene>
<dbReference type="Proteomes" id="UP001206483">
    <property type="component" value="Unassembled WGS sequence"/>
</dbReference>
<comment type="caution">
    <text evidence="2">The sequence shown here is derived from an EMBL/GenBank/DDBJ whole genome shotgun (WGS) entry which is preliminary data.</text>
</comment>